<protein>
    <recommendedName>
        <fullName evidence="3">DUF2811 domain-containing protein</fullName>
    </recommendedName>
</protein>
<dbReference type="AlphaFoldDB" id="A0A2P7EBM8"/>
<name>A0A2P7EBM8_9SYNE</name>
<evidence type="ECO:0008006" key="3">
    <source>
        <dbReference type="Google" id="ProtNLM"/>
    </source>
</evidence>
<organism evidence="1 2">
    <name type="scientific">Synechococcus lacustris str. Tous</name>
    <dbReference type="NCBI Taxonomy" id="1910958"/>
    <lineage>
        <taxon>Bacteria</taxon>
        <taxon>Bacillati</taxon>
        <taxon>Cyanobacteriota</taxon>
        <taxon>Cyanophyceae</taxon>
        <taxon>Synechococcales</taxon>
        <taxon>Synechococcaceae</taxon>
        <taxon>Synechococcus</taxon>
    </lineage>
</organism>
<sequence>MQAHVSVENEFPEDLFNAMAVFIQKHPEWDQYRLVQASVAAFLFQQGSKEPAVVQHYLNGLFQRPRQTQAQVQQR</sequence>
<dbReference type="Proteomes" id="UP000240206">
    <property type="component" value="Unassembled WGS sequence"/>
</dbReference>
<comment type="caution">
    <text evidence="1">The sequence shown here is derived from an EMBL/GenBank/DDBJ whole genome shotgun (WGS) entry which is preliminary data.</text>
</comment>
<keyword evidence="2" id="KW-1185">Reference proteome</keyword>
<evidence type="ECO:0000313" key="1">
    <source>
        <dbReference type="EMBL" id="PSI00624.1"/>
    </source>
</evidence>
<accession>A0A2P7EBM8</accession>
<reference evidence="2" key="1">
    <citation type="submission" date="2018-03" db="EMBL/GenBank/DDBJ databases">
        <title>Ecological and genomic features of two cosmopolitan and abundant freshwater picocyanobacteria.</title>
        <authorList>
            <person name="Cabello-Yeves P.J."/>
            <person name="Picazo A."/>
            <person name="Camacho A."/>
            <person name="Callieri C."/>
            <person name="Rosselli R."/>
            <person name="Roda-Garcia J."/>
            <person name="Coutinho F.H."/>
            <person name="Rodriguez-Valera F."/>
        </authorList>
    </citation>
    <scope>NUCLEOTIDE SEQUENCE [LARGE SCALE GENOMIC DNA]</scope>
    <source>
        <strain evidence="2">Tous</strain>
    </source>
</reference>
<proteinExistence type="predicted"/>
<dbReference type="EMBL" id="PXVC01000095">
    <property type="protein sequence ID" value="PSI00624.1"/>
    <property type="molecule type" value="Genomic_DNA"/>
</dbReference>
<dbReference type="Pfam" id="PF10929">
    <property type="entry name" value="DUF2811"/>
    <property type="match status" value="1"/>
</dbReference>
<gene>
    <name evidence="1" type="ORF">C7K08_12205</name>
</gene>
<evidence type="ECO:0000313" key="2">
    <source>
        <dbReference type="Proteomes" id="UP000240206"/>
    </source>
</evidence>
<dbReference type="InterPro" id="IPR021231">
    <property type="entry name" value="DUF2811"/>
</dbReference>